<sequence length="126" mass="14177">MKGAVVGHRILKLILYQHYLVECQCQCISVLKSHLPKVPGIHCGDMSSKPSFFRFCSEMKGDAVVHRLLKLILYQHHLVECTIHVMPNVSPQKPPTQPTRSHPGSKIGVYCGDKFSKASFFNFAVK</sequence>
<gene>
    <name evidence="1" type="ORF">AVEN_51819_1</name>
</gene>
<evidence type="ECO:0000313" key="1">
    <source>
        <dbReference type="EMBL" id="GBM59994.1"/>
    </source>
</evidence>
<dbReference type="AlphaFoldDB" id="A0A4Y2H6P1"/>
<reference evidence="1 2" key="1">
    <citation type="journal article" date="2019" name="Sci. Rep.">
        <title>Orb-weaving spider Araneus ventricosus genome elucidates the spidroin gene catalogue.</title>
        <authorList>
            <person name="Kono N."/>
            <person name="Nakamura H."/>
            <person name="Ohtoshi R."/>
            <person name="Moran D.A.P."/>
            <person name="Shinohara A."/>
            <person name="Yoshida Y."/>
            <person name="Fujiwara M."/>
            <person name="Mori M."/>
            <person name="Tomita M."/>
            <person name="Arakawa K."/>
        </authorList>
    </citation>
    <scope>NUCLEOTIDE SEQUENCE [LARGE SCALE GENOMIC DNA]</scope>
</reference>
<comment type="caution">
    <text evidence="1">The sequence shown here is derived from an EMBL/GenBank/DDBJ whole genome shotgun (WGS) entry which is preliminary data.</text>
</comment>
<accession>A0A4Y2H6P1</accession>
<name>A0A4Y2H6P1_ARAVE</name>
<protein>
    <submittedName>
        <fullName evidence="1">Uncharacterized protein</fullName>
    </submittedName>
</protein>
<evidence type="ECO:0000313" key="2">
    <source>
        <dbReference type="Proteomes" id="UP000499080"/>
    </source>
</evidence>
<dbReference type="Proteomes" id="UP000499080">
    <property type="component" value="Unassembled WGS sequence"/>
</dbReference>
<organism evidence="1 2">
    <name type="scientific">Araneus ventricosus</name>
    <name type="common">Orbweaver spider</name>
    <name type="synonym">Epeira ventricosa</name>
    <dbReference type="NCBI Taxonomy" id="182803"/>
    <lineage>
        <taxon>Eukaryota</taxon>
        <taxon>Metazoa</taxon>
        <taxon>Ecdysozoa</taxon>
        <taxon>Arthropoda</taxon>
        <taxon>Chelicerata</taxon>
        <taxon>Arachnida</taxon>
        <taxon>Araneae</taxon>
        <taxon>Araneomorphae</taxon>
        <taxon>Entelegynae</taxon>
        <taxon>Araneoidea</taxon>
        <taxon>Araneidae</taxon>
        <taxon>Araneus</taxon>
    </lineage>
</organism>
<proteinExistence type="predicted"/>
<keyword evidence="2" id="KW-1185">Reference proteome</keyword>
<dbReference type="EMBL" id="BGPR01001710">
    <property type="protein sequence ID" value="GBM59994.1"/>
    <property type="molecule type" value="Genomic_DNA"/>
</dbReference>